<feature type="region of interest" description="Disordered" evidence="1">
    <location>
        <begin position="863"/>
        <end position="884"/>
    </location>
</feature>
<feature type="compositionally biased region" description="Basic and acidic residues" evidence="1">
    <location>
        <begin position="538"/>
        <end position="558"/>
    </location>
</feature>
<evidence type="ECO:0000256" key="1">
    <source>
        <dbReference type="SAM" id="MobiDB-lite"/>
    </source>
</evidence>
<accession>A0A5B7FMS4</accession>
<feature type="compositionally biased region" description="Polar residues" evidence="1">
    <location>
        <begin position="439"/>
        <end position="465"/>
    </location>
</feature>
<keyword evidence="3" id="KW-1185">Reference proteome</keyword>
<feature type="region of interest" description="Disordered" evidence="1">
    <location>
        <begin position="348"/>
        <end position="368"/>
    </location>
</feature>
<gene>
    <name evidence="2" type="ORF">E2C01_040534</name>
</gene>
<feature type="compositionally biased region" description="Low complexity" evidence="1">
    <location>
        <begin position="572"/>
        <end position="596"/>
    </location>
</feature>
<feature type="compositionally biased region" description="Polar residues" evidence="1">
    <location>
        <begin position="506"/>
        <end position="520"/>
    </location>
</feature>
<feature type="region of interest" description="Disordered" evidence="1">
    <location>
        <begin position="908"/>
        <end position="933"/>
    </location>
</feature>
<feature type="compositionally biased region" description="Basic residues" evidence="1">
    <location>
        <begin position="49"/>
        <end position="62"/>
    </location>
</feature>
<feature type="region of interest" description="Disordered" evidence="1">
    <location>
        <begin position="491"/>
        <end position="633"/>
    </location>
</feature>
<organism evidence="2 3">
    <name type="scientific">Portunus trituberculatus</name>
    <name type="common">Swimming crab</name>
    <name type="synonym">Neptunus trituberculatus</name>
    <dbReference type="NCBI Taxonomy" id="210409"/>
    <lineage>
        <taxon>Eukaryota</taxon>
        <taxon>Metazoa</taxon>
        <taxon>Ecdysozoa</taxon>
        <taxon>Arthropoda</taxon>
        <taxon>Crustacea</taxon>
        <taxon>Multicrustacea</taxon>
        <taxon>Malacostraca</taxon>
        <taxon>Eumalacostraca</taxon>
        <taxon>Eucarida</taxon>
        <taxon>Decapoda</taxon>
        <taxon>Pleocyemata</taxon>
        <taxon>Brachyura</taxon>
        <taxon>Eubrachyura</taxon>
        <taxon>Portunoidea</taxon>
        <taxon>Portunidae</taxon>
        <taxon>Portuninae</taxon>
        <taxon>Portunus</taxon>
    </lineage>
</organism>
<feature type="region of interest" description="Disordered" evidence="1">
    <location>
        <begin position="256"/>
        <end position="290"/>
    </location>
</feature>
<protein>
    <submittedName>
        <fullName evidence="2">Uncharacterized protein</fullName>
    </submittedName>
</protein>
<comment type="caution">
    <text evidence="2">The sequence shown here is derived from an EMBL/GenBank/DDBJ whole genome shotgun (WGS) entry which is preliminary data.</text>
</comment>
<feature type="compositionally biased region" description="Polar residues" evidence="1">
    <location>
        <begin position="349"/>
        <end position="368"/>
    </location>
</feature>
<feature type="compositionally biased region" description="Low complexity" evidence="1">
    <location>
        <begin position="191"/>
        <end position="200"/>
    </location>
</feature>
<feature type="compositionally biased region" description="Pro residues" evidence="1">
    <location>
        <begin position="179"/>
        <end position="190"/>
    </location>
</feature>
<feature type="compositionally biased region" description="Low complexity" evidence="1">
    <location>
        <begin position="270"/>
        <end position="283"/>
    </location>
</feature>
<feature type="region of interest" description="Disordered" evidence="1">
    <location>
        <begin position="439"/>
        <end position="474"/>
    </location>
</feature>
<feature type="compositionally biased region" description="Basic and acidic residues" evidence="1">
    <location>
        <begin position="919"/>
        <end position="933"/>
    </location>
</feature>
<proteinExistence type="predicted"/>
<dbReference type="Proteomes" id="UP000324222">
    <property type="component" value="Unassembled WGS sequence"/>
</dbReference>
<name>A0A5B7FMS4_PORTR</name>
<evidence type="ECO:0000313" key="3">
    <source>
        <dbReference type="Proteomes" id="UP000324222"/>
    </source>
</evidence>
<evidence type="ECO:0000313" key="2">
    <source>
        <dbReference type="EMBL" id="MPC46806.1"/>
    </source>
</evidence>
<feature type="compositionally biased region" description="Pro residues" evidence="1">
    <location>
        <begin position="597"/>
        <end position="608"/>
    </location>
</feature>
<reference evidence="2 3" key="1">
    <citation type="submission" date="2019-05" db="EMBL/GenBank/DDBJ databases">
        <title>Another draft genome of Portunus trituberculatus and its Hox gene families provides insights of decapod evolution.</title>
        <authorList>
            <person name="Jeong J.-H."/>
            <person name="Song I."/>
            <person name="Kim S."/>
            <person name="Choi T."/>
            <person name="Kim D."/>
            <person name="Ryu S."/>
            <person name="Kim W."/>
        </authorList>
    </citation>
    <scope>NUCLEOTIDE SEQUENCE [LARGE SCALE GENOMIC DNA]</scope>
    <source>
        <tissue evidence="2">Muscle</tissue>
    </source>
</reference>
<feature type="region of interest" description="Disordered" evidence="1">
    <location>
        <begin position="127"/>
        <end position="201"/>
    </location>
</feature>
<feature type="region of interest" description="Disordered" evidence="1">
    <location>
        <begin position="1"/>
        <end position="63"/>
    </location>
</feature>
<feature type="compositionally biased region" description="Basic and acidic residues" evidence="1">
    <location>
        <begin position="30"/>
        <end position="48"/>
    </location>
</feature>
<feature type="region of interest" description="Disordered" evidence="1">
    <location>
        <begin position="791"/>
        <end position="850"/>
    </location>
</feature>
<feature type="compositionally biased region" description="Polar residues" evidence="1">
    <location>
        <begin position="805"/>
        <end position="818"/>
    </location>
</feature>
<dbReference type="EMBL" id="VSRR010007391">
    <property type="protein sequence ID" value="MPC46806.1"/>
    <property type="molecule type" value="Genomic_DNA"/>
</dbReference>
<dbReference type="AlphaFoldDB" id="A0A5B7FMS4"/>
<sequence>MGGQDAADLLPWWSPGVMLPPEQSQHHHARDPQRDQHPDAQTRRERKELRRQRTHKERRRRAAGGEACEDGWWAWLEPGWMVEAVGAMWRWSVTAGVVVLTRLLGVIWRGVSGREEPWAASLGWSNERDSNEYESGEALSVSATRASAGPRCSPRGTPHAASPDQPPTRSLDISQLVPSSPPATPSPPGSPGSQRVPRSSMIHPRSEAVVAPQLDPPEELHDPPSLMQGASNPFLQAVQGFSTMQDEMMRAIREAKETSTAMVQARRSDSLSSSASVGSLPSLDTSLSGRQQGSCVSSVISSVVSSTNASPSREPCPPSPLLTVVDTLQGDYDQSLEEDIESSLACLEEQQNSDTDTEVENLSQQNSDNAGVTVRSTLVLDLTRRQWSPDASFPKVTTGCALEGTELPSPTCQAGDPQVQSESKEVIKAIVDLAKNSTSENLVASSFPPSEAASGTSQRSPQGHQQAAPRQHATSNAVLQEAVLVGVVSGKTDQPEAWVEGRVTRSPETATLQPDIYSSQERSDKGAEGSTPLAESSSPDHGKERSGLTRNEQHHHEGTQPPPHPRLEHPALVSSSPLPPVQTSLSTLPGLTSPSPSSLPTPWPPAPPTSVLQQEEQKAVPHSPPSGVTGKAGKDEAAVDLGAALDITALKNEIASIKAEILSRKGKKSQAEEAAASERCIVSSCEDLTHLRDEILSLKQDFYSLLHDSSLSLQQAAAHPPAAHPRLGGPLLKHQLKSVSIDNVDELKKAPAKGGEGAAFLRQRGKAARGGVAGGGAAGFTVSMVLDLADDPSSTANARRPASQVLASPQTSTESYQSAAGPLPAVWELPTPDPALASRPPPAPRHTAKSTALLQKGALQRLVGGAGGSDSEGDSDGGSCDSDEIVSVTRFTSVERILYGIDPSPYKFRRRSVLPGPKHPGERERERERERENVFHVATNFGRE</sequence>